<dbReference type="PANTHER" id="PTHR43586:SF21">
    <property type="entry name" value="PYRIDOXAL PHOSPHATE (PLP)-DEPENDENT ASPARTATE AMINOTRANSFERASE SUPERFAMILY"/>
    <property type="match status" value="1"/>
</dbReference>
<dbReference type="InterPro" id="IPR015424">
    <property type="entry name" value="PyrdxlP-dep_Trfase"/>
</dbReference>
<reference evidence="2 3" key="1">
    <citation type="submission" date="2020-07" db="EMBL/GenBank/DDBJ databases">
        <title>Sequencing the genomes of 1000 actinobacteria strains.</title>
        <authorList>
            <person name="Klenk H.-P."/>
        </authorList>
    </citation>
    <scope>NUCLEOTIDE SEQUENCE [LARGE SCALE GENOMIC DNA]</scope>
    <source>
        <strain evidence="2 3">DSM 15165</strain>
    </source>
</reference>
<organism evidence="2 3">
    <name type="scientific">Leifsonia shinshuensis</name>
    <dbReference type="NCBI Taxonomy" id="150026"/>
    <lineage>
        <taxon>Bacteria</taxon>
        <taxon>Bacillati</taxon>
        <taxon>Actinomycetota</taxon>
        <taxon>Actinomycetes</taxon>
        <taxon>Micrococcales</taxon>
        <taxon>Microbacteriaceae</taxon>
        <taxon>Leifsonia</taxon>
    </lineage>
</organism>
<dbReference type="AlphaFoldDB" id="A0A853CZ69"/>
<dbReference type="InterPro" id="IPR015422">
    <property type="entry name" value="PyrdxlP-dep_Trfase_small"/>
</dbReference>
<name>A0A853CZ69_9MICO</name>
<comment type="caution">
    <text evidence="2">The sequence shown here is derived from an EMBL/GenBank/DDBJ whole genome shotgun (WGS) entry which is preliminary data.</text>
</comment>
<dbReference type="Gene3D" id="3.90.1150.10">
    <property type="entry name" value="Aspartate Aminotransferase, domain 1"/>
    <property type="match status" value="1"/>
</dbReference>
<keyword evidence="2" id="KW-0456">Lyase</keyword>
<dbReference type="PANTHER" id="PTHR43586">
    <property type="entry name" value="CYSTEINE DESULFURASE"/>
    <property type="match status" value="1"/>
</dbReference>
<proteinExistence type="predicted"/>
<evidence type="ECO:0000313" key="2">
    <source>
        <dbReference type="EMBL" id="NYJ24474.1"/>
    </source>
</evidence>
<dbReference type="EMBL" id="JACCFL010000001">
    <property type="protein sequence ID" value="NYJ24474.1"/>
    <property type="molecule type" value="Genomic_DNA"/>
</dbReference>
<dbReference type="Pfam" id="PF00266">
    <property type="entry name" value="Aminotran_5"/>
    <property type="match status" value="1"/>
</dbReference>
<evidence type="ECO:0000313" key="3">
    <source>
        <dbReference type="Proteomes" id="UP000578352"/>
    </source>
</evidence>
<dbReference type="Gene3D" id="3.40.640.10">
    <property type="entry name" value="Type I PLP-dependent aspartate aminotransferase-like (Major domain)"/>
    <property type="match status" value="1"/>
</dbReference>
<dbReference type="SUPFAM" id="SSF53383">
    <property type="entry name" value="PLP-dependent transferases"/>
    <property type="match status" value="1"/>
</dbReference>
<feature type="domain" description="Aminotransferase class V" evidence="1">
    <location>
        <begin position="90"/>
        <end position="302"/>
    </location>
</feature>
<protein>
    <submittedName>
        <fullName evidence="2">Selenocysteine lyase/cysteine desulfurase</fullName>
    </submittedName>
</protein>
<evidence type="ECO:0000259" key="1">
    <source>
        <dbReference type="Pfam" id="PF00266"/>
    </source>
</evidence>
<gene>
    <name evidence="2" type="ORF">HNR13_002761</name>
</gene>
<dbReference type="InterPro" id="IPR015421">
    <property type="entry name" value="PyrdxlP-dep_Trfase_major"/>
</dbReference>
<dbReference type="GO" id="GO:0016829">
    <property type="term" value="F:lyase activity"/>
    <property type="evidence" value="ECO:0007669"/>
    <property type="project" value="UniProtKB-KW"/>
</dbReference>
<dbReference type="Proteomes" id="UP000578352">
    <property type="component" value="Unassembled WGS sequence"/>
</dbReference>
<accession>A0A853CZ69</accession>
<sequence>MPETLTHPATVSAPSYRDAFAAGAGYLAACTQGLPTRATVEATRADLERWARGEATPADYDVAISRARAAFARLAGVAVDDIAIGSQASVLASLIAAAAPDGAVVLCPEGDFASVVAPFQAQAHRGVRVREVPLAGLADAIDDDTWLVAFSLVQSATGEHADADAILAACARTGTLSLADLTQALGWLPVDASRFDVTITHAYKWLCAPRGSAFLTVRPALLDALTPVHAGWYAGEDPWASCYGPLLAPAASARRFDVSPAWPVWPGTAAALEFFASLDPAAVHAHATGLADRLSEALDLTDAVGDRVRGRAVLTWPDPEGADLAALTAAGLRASGRAGRARVAFHLWNTDDDVDRILAALVPAARHSSRM</sequence>
<dbReference type="InterPro" id="IPR000192">
    <property type="entry name" value="Aminotrans_V_dom"/>
</dbReference>